<dbReference type="Proteomes" id="UP001241377">
    <property type="component" value="Unassembled WGS sequence"/>
</dbReference>
<name>A0ACC2V2M0_9TREE</name>
<accession>A0ACC2V2M0</accession>
<comment type="caution">
    <text evidence="1">The sequence shown here is derived from an EMBL/GenBank/DDBJ whole genome shotgun (WGS) entry which is preliminary data.</text>
</comment>
<evidence type="ECO:0000313" key="2">
    <source>
        <dbReference type="Proteomes" id="UP001241377"/>
    </source>
</evidence>
<proteinExistence type="predicted"/>
<sequence length="781" mass="83463">MSDEEQLTRTSLADLRSKFEGLVELAEERRARDDHKPRKSTSVPTPSHSGPSSTATSRISRSPSLAPVPRIQIHTSADDMSAISSDPRKDVEAATVSPGGQRVESASRPPPPVPSHSGCNTRSAISPIVLSPSLSIPGNQNPSAIESNNDEGSVEAPPSVASLRSRFDTGIKQNLGTPSALGVKLSPTLRMPSRPVSPDMATASRSNPFDTVARYRASSPLETTPSTSPNRQQLEANEEPVGLSVHTSSPSPVSKPSSKPPPPPIPPKSWNTSSATSEKSTPPSELPIASGSGLSPVPIPPRPITTRMGSATNLLTASPANIPPPLPGRTPTPGTEDTMLPKLPGRAKGAPVTGTTSAHPSHPGLPPRRTSNAAFRSEETLLPTRAQNPPVSTAHTHDTSTDDYQPPPPPQRKTTHNPSPRLQSRVNKSNSQDQNPSDPEDEEDEDGEPQGPKRTMSAFARRALDEYPDSSRAHRRAPDFVPRQYVTGNTQHHVHAFAVCGHTLCLASHHLRVYDLRLGDAYPTFTFDPKSADLEFRGGGAKITAVSFRALSPGTEEGRYVWCGTNEGHLIEVDTSTGKPTCARADVHGTPITHIFRYNEYMLSLEENGKMHIFGPFGESAKSDASRLMSPSGTIRIAEKQNFARMLGSQLWTASGPATRSATDPSLPGPTIRVYEPLGNGTLNNGSGTTHTSEWTGAVTAAAVLSSNPSLVYLAHEGGYVSIFDRDSLDCLSVIKISSSDVLALEGVGDRLWAGYRTGMIQVYDPSTKPWTTTNTWLAHP</sequence>
<reference evidence="1" key="1">
    <citation type="submission" date="2023-04" db="EMBL/GenBank/DDBJ databases">
        <title>Draft Genome sequencing of Naganishia species isolated from polar environments using Oxford Nanopore Technology.</title>
        <authorList>
            <person name="Leo P."/>
            <person name="Venkateswaran K."/>
        </authorList>
    </citation>
    <scope>NUCLEOTIDE SEQUENCE</scope>
    <source>
        <strain evidence="1">MNA-CCFEE 5261</strain>
    </source>
</reference>
<evidence type="ECO:0000313" key="1">
    <source>
        <dbReference type="EMBL" id="KAJ9093594.1"/>
    </source>
</evidence>
<gene>
    <name evidence="1" type="ORF">QFC19_008261</name>
</gene>
<keyword evidence="2" id="KW-1185">Reference proteome</keyword>
<organism evidence="1 2">
    <name type="scientific">Naganishia cerealis</name>
    <dbReference type="NCBI Taxonomy" id="610337"/>
    <lineage>
        <taxon>Eukaryota</taxon>
        <taxon>Fungi</taxon>
        <taxon>Dikarya</taxon>
        <taxon>Basidiomycota</taxon>
        <taxon>Agaricomycotina</taxon>
        <taxon>Tremellomycetes</taxon>
        <taxon>Filobasidiales</taxon>
        <taxon>Filobasidiaceae</taxon>
        <taxon>Naganishia</taxon>
    </lineage>
</organism>
<protein>
    <submittedName>
        <fullName evidence="1">Uncharacterized protein</fullName>
    </submittedName>
</protein>
<dbReference type="EMBL" id="JASBWR010000121">
    <property type="protein sequence ID" value="KAJ9093594.1"/>
    <property type="molecule type" value="Genomic_DNA"/>
</dbReference>